<evidence type="ECO:0000313" key="4">
    <source>
        <dbReference type="EMBL" id="KAK7491044.1"/>
    </source>
</evidence>
<dbReference type="AlphaFoldDB" id="A0ABD0KV69"/>
<reference evidence="4 5" key="1">
    <citation type="journal article" date="2023" name="Sci. Data">
        <title>Genome assembly of the Korean intertidal mud-creeper Batillaria attramentaria.</title>
        <authorList>
            <person name="Patra A.K."/>
            <person name="Ho P.T."/>
            <person name="Jun S."/>
            <person name="Lee S.J."/>
            <person name="Kim Y."/>
            <person name="Won Y.J."/>
        </authorList>
    </citation>
    <scope>NUCLEOTIDE SEQUENCE [LARGE SCALE GENOMIC DNA]</scope>
    <source>
        <strain evidence="4">Wonlab-2016</strain>
    </source>
</reference>
<keyword evidence="2" id="KW-0677">Repeat</keyword>
<dbReference type="Proteomes" id="UP001519460">
    <property type="component" value="Unassembled WGS sequence"/>
</dbReference>
<evidence type="ECO:0000256" key="1">
    <source>
        <dbReference type="ARBA" id="ARBA00022441"/>
    </source>
</evidence>
<dbReference type="PANTHER" id="PTHR24412:SF272">
    <property type="entry name" value="KELCH-LIKE PROTEIN DIABLO"/>
    <property type="match status" value="1"/>
</dbReference>
<keyword evidence="5" id="KW-1185">Reference proteome</keyword>
<dbReference type="PANTHER" id="PTHR24412">
    <property type="entry name" value="KELCH PROTEIN"/>
    <property type="match status" value="1"/>
</dbReference>
<name>A0ABD0KV69_9CAEN</name>
<protein>
    <recommendedName>
        <fullName evidence="3">BTB domain-containing protein</fullName>
    </recommendedName>
</protein>
<sequence length="275" mass="31955">MMDQQNESSSQDKVSSFKQILRKTNFERKIMKHLFEKFDHLYSQRHFCDVTVAIGDETFECHRFMLAAASDFFEASLTSSFYESCSRVVRISHSDVTAESFRMLLDLLYKGKDVVTKETGSDLLKMAVFLQIRFLQDDVEEYLIDNLSPDFCLGIWQLADRYDLRKLAQKAIDMAVAEFEKVSKSEEFLHLPKSLLLIILSSETDMSMDDLFRAVIRWVDEDESRKNHLPELLPFIDFLHLTPGFLGKEALAYRKHPLKDVLFGKFPSAEADLMF</sequence>
<evidence type="ECO:0000313" key="5">
    <source>
        <dbReference type="Proteomes" id="UP001519460"/>
    </source>
</evidence>
<evidence type="ECO:0000256" key="2">
    <source>
        <dbReference type="ARBA" id="ARBA00022737"/>
    </source>
</evidence>
<dbReference type="SMART" id="SM00875">
    <property type="entry name" value="BACK"/>
    <property type="match status" value="1"/>
</dbReference>
<dbReference type="InterPro" id="IPR011705">
    <property type="entry name" value="BACK"/>
</dbReference>
<comment type="caution">
    <text evidence="4">The sequence shown here is derived from an EMBL/GenBank/DDBJ whole genome shotgun (WGS) entry which is preliminary data.</text>
</comment>
<organism evidence="4 5">
    <name type="scientific">Batillaria attramentaria</name>
    <dbReference type="NCBI Taxonomy" id="370345"/>
    <lineage>
        <taxon>Eukaryota</taxon>
        <taxon>Metazoa</taxon>
        <taxon>Spiralia</taxon>
        <taxon>Lophotrochozoa</taxon>
        <taxon>Mollusca</taxon>
        <taxon>Gastropoda</taxon>
        <taxon>Caenogastropoda</taxon>
        <taxon>Sorbeoconcha</taxon>
        <taxon>Cerithioidea</taxon>
        <taxon>Batillariidae</taxon>
        <taxon>Batillaria</taxon>
    </lineage>
</organism>
<dbReference type="Gene3D" id="1.25.40.420">
    <property type="match status" value="1"/>
</dbReference>
<dbReference type="InterPro" id="IPR011333">
    <property type="entry name" value="SKP1/BTB/POZ_sf"/>
</dbReference>
<evidence type="ECO:0000259" key="3">
    <source>
        <dbReference type="PROSITE" id="PS50097"/>
    </source>
</evidence>
<dbReference type="EMBL" id="JACVVK020000120">
    <property type="protein sequence ID" value="KAK7491044.1"/>
    <property type="molecule type" value="Genomic_DNA"/>
</dbReference>
<dbReference type="Pfam" id="PF00651">
    <property type="entry name" value="BTB"/>
    <property type="match status" value="1"/>
</dbReference>
<dbReference type="PROSITE" id="PS50097">
    <property type="entry name" value="BTB"/>
    <property type="match status" value="1"/>
</dbReference>
<dbReference type="SUPFAM" id="SSF54695">
    <property type="entry name" value="POZ domain"/>
    <property type="match status" value="1"/>
</dbReference>
<accession>A0ABD0KV69</accession>
<gene>
    <name evidence="4" type="ORF">BaRGS_00017740</name>
</gene>
<dbReference type="SMART" id="SM00225">
    <property type="entry name" value="BTB"/>
    <property type="match status" value="1"/>
</dbReference>
<dbReference type="Gene3D" id="3.30.710.10">
    <property type="entry name" value="Potassium Channel Kv1.1, Chain A"/>
    <property type="match status" value="1"/>
</dbReference>
<dbReference type="CDD" id="cd18186">
    <property type="entry name" value="BTB_POZ_ZBTB_KLHL-like"/>
    <property type="match status" value="1"/>
</dbReference>
<feature type="domain" description="BTB" evidence="3">
    <location>
        <begin position="48"/>
        <end position="117"/>
    </location>
</feature>
<dbReference type="InterPro" id="IPR000210">
    <property type="entry name" value="BTB/POZ_dom"/>
</dbReference>
<dbReference type="Pfam" id="PF07707">
    <property type="entry name" value="BACK"/>
    <property type="match status" value="1"/>
</dbReference>
<keyword evidence="1" id="KW-0880">Kelch repeat</keyword>
<proteinExistence type="predicted"/>